<keyword evidence="2" id="KW-1185">Reference proteome</keyword>
<proteinExistence type="predicted"/>
<comment type="caution">
    <text evidence="1">The sequence shown here is derived from an EMBL/GenBank/DDBJ whole genome shotgun (WGS) entry which is preliminary data.</text>
</comment>
<dbReference type="Proteomes" id="UP001358324">
    <property type="component" value="Unassembled WGS sequence"/>
</dbReference>
<gene>
    <name evidence="1" type="ORF">V3391_14375</name>
</gene>
<organism evidence="1 2">
    <name type="scientific">Luteimonas flava</name>
    <dbReference type="NCBI Taxonomy" id="3115822"/>
    <lineage>
        <taxon>Bacteria</taxon>
        <taxon>Pseudomonadati</taxon>
        <taxon>Pseudomonadota</taxon>
        <taxon>Gammaproteobacteria</taxon>
        <taxon>Lysobacterales</taxon>
        <taxon>Lysobacteraceae</taxon>
        <taxon>Luteimonas</taxon>
    </lineage>
</organism>
<reference evidence="1 2" key="1">
    <citation type="submission" date="2024-01" db="EMBL/GenBank/DDBJ databases">
        <title>Novel species of the genus Luteimonas isolated from rivers.</title>
        <authorList>
            <person name="Lu H."/>
        </authorList>
    </citation>
    <scope>NUCLEOTIDE SEQUENCE [LARGE SCALE GENOMIC DNA]</scope>
    <source>
        <strain evidence="1 2">SMYT11W</strain>
    </source>
</reference>
<accession>A0ABU7WHG4</accession>
<evidence type="ECO:0000313" key="1">
    <source>
        <dbReference type="EMBL" id="MEF3083396.1"/>
    </source>
</evidence>
<evidence type="ECO:0000313" key="2">
    <source>
        <dbReference type="Proteomes" id="UP001358324"/>
    </source>
</evidence>
<protein>
    <submittedName>
        <fullName evidence="1">Uncharacterized protein</fullName>
    </submittedName>
</protein>
<sequence>MESRDYATASLAELDEELERLARLSASPETLQTTFDRSADAMRSLISSDSKPWLEERLAEVADKFCGPMRQTGIEDKGDEPAACELVELIAAPLANVLPEDPPDSASLPA</sequence>
<dbReference type="EMBL" id="JAZHBM010000003">
    <property type="protein sequence ID" value="MEF3083396.1"/>
    <property type="molecule type" value="Genomic_DNA"/>
</dbReference>
<name>A0ABU7WHG4_9GAMM</name>
<dbReference type="RefSeq" id="WP_332079131.1">
    <property type="nucleotide sequence ID" value="NZ_JAZHBM010000003.1"/>
</dbReference>